<evidence type="ECO:0000313" key="12">
    <source>
        <dbReference type="Proteomes" id="UP001589769"/>
    </source>
</evidence>
<dbReference type="NCBIfam" id="NF001310">
    <property type="entry name" value="PRK00258.1-2"/>
    <property type="match status" value="1"/>
</dbReference>
<dbReference type="EC" id="1.1.1.25" evidence="2 8"/>
<dbReference type="InterPro" id="IPR011342">
    <property type="entry name" value="Shikimate_DH"/>
</dbReference>
<dbReference type="GO" id="GO:0004764">
    <property type="term" value="F:shikimate 3-dehydrogenase (NADP+) activity"/>
    <property type="evidence" value="ECO:0007669"/>
    <property type="project" value="UniProtKB-EC"/>
</dbReference>
<feature type="binding site" evidence="8">
    <location>
        <position position="104"/>
    </location>
    <ligand>
        <name>shikimate</name>
        <dbReference type="ChEBI" id="CHEBI:36208"/>
    </ligand>
</feature>
<dbReference type="InterPro" id="IPR046346">
    <property type="entry name" value="Aminoacid_DH-like_N_sf"/>
</dbReference>
<dbReference type="CDD" id="cd01065">
    <property type="entry name" value="NAD_bind_Shikimate_DH"/>
    <property type="match status" value="1"/>
</dbReference>
<feature type="binding site" evidence="8">
    <location>
        <position position="247"/>
    </location>
    <ligand>
        <name>shikimate</name>
        <dbReference type="ChEBI" id="CHEBI:36208"/>
    </ligand>
</feature>
<name>A0ABV6HTK3_9PAST</name>
<evidence type="ECO:0000256" key="6">
    <source>
        <dbReference type="ARBA" id="ARBA00023141"/>
    </source>
</evidence>
<evidence type="ECO:0000256" key="7">
    <source>
        <dbReference type="ARBA" id="ARBA00049442"/>
    </source>
</evidence>
<keyword evidence="5 8" id="KW-0560">Oxidoreductase</keyword>
<keyword evidence="4 8" id="KW-0521">NADP</keyword>
<keyword evidence="12" id="KW-1185">Reference proteome</keyword>
<evidence type="ECO:0000256" key="8">
    <source>
        <dbReference type="HAMAP-Rule" id="MF_00222"/>
    </source>
</evidence>
<feature type="binding site" evidence="8">
    <location>
        <position position="88"/>
    </location>
    <ligand>
        <name>shikimate</name>
        <dbReference type="ChEBI" id="CHEBI:36208"/>
    </ligand>
</feature>
<feature type="binding site" evidence="8">
    <location>
        <position position="79"/>
    </location>
    <ligand>
        <name>NADP(+)</name>
        <dbReference type="ChEBI" id="CHEBI:58349"/>
    </ligand>
</feature>
<dbReference type="Pfam" id="PF08501">
    <property type="entry name" value="Shikimate_dh_N"/>
    <property type="match status" value="1"/>
</dbReference>
<gene>
    <name evidence="8 11" type="primary">aroE</name>
    <name evidence="11" type="ORF">ACFFHT_01245</name>
</gene>
<dbReference type="PANTHER" id="PTHR21089">
    <property type="entry name" value="SHIKIMATE DEHYDROGENASE"/>
    <property type="match status" value="1"/>
</dbReference>
<dbReference type="InterPro" id="IPR036291">
    <property type="entry name" value="NAD(P)-bd_dom_sf"/>
</dbReference>
<dbReference type="InterPro" id="IPR006151">
    <property type="entry name" value="Shikm_DH/Glu-tRNA_Rdtase"/>
</dbReference>
<dbReference type="Proteomes" id="UP001589769">
    <property type="component" value="Unassembled WGS sequence"/>
</dbReference>
<feature type="binding site" evidence="8">
    <location>
        <begin position="151"/>
        <end position="156"/>
    </location>
    <ligand>
        <name>NADP(+)</name>
        <dbReference type="ChEBI" id="CHEBI:58349"/>
    </ligand>
</feature>
<dbReference type="SUPFAM" id="SSF53223">
    <property type="entry name" value="Aminoacid dehydrogenase-like, N-terminal domain"/>
    <property type="match status" value="1"/>
</dbReference>
<feature type="binding site" evidence="8">
    <location>
        <position position="215"/>
    </location>
    <ligand>
        <name>NADP(+)</name>
        <dbReference type="ChEBI" id="CHEBI:58349"/>
    </ligand>
</feature>
<dbReference type="EMBL" id="JBHLWA010000004">
    <property type="protein sequence ID" value="MFC0322201.1"/>
    <property type="molecule type" value="Genomic_DNA"/>
</dbReference>
<dbReference type="NCBIfam" id="TIGR00507">
    <property type="entry name" value="aroE"/>
    <property type="match status" value="1"/>
</dbReference>
<evidence type="ECO:0000313" key="11">
    <source>
        <dbReference type="EMBL" id="MFC0322201.1"/>
    </source>
</evidence>
<evidence type="ECO:0000256" key="1">
    <source>
        <dbReference type="ARBA" id="ARBA00004871"/>
    </source>
</evidence>
<evidence type="ECO:0000259" key="9">
    <source>
        <dbReference type="Pfam" id="PF01488"/>
    </source>
</evidence>
<dbReference type="Gene3D" id="3.40.50.10860">
    <property type="entry name" value="Leucine Dehydrogenase, chain A, domain 1"/>
    <property type="match status" value="1"/>
</dbReference>
<keyword evidence="6 8" id="KW-0057">Aromatic amino acid biosynthesis</keyword>
<comment type="catalytic activity">
    <reaction evidence="7 8">
        <text>shikimate + NADP(+) = 3-dehydroshikimate + NADPH + H(+)</text>
        <dbReference type="Rhea" id="RHEA:17737"/>
        <dbReference type="ChEBI" id="CHEBI:15378"/>
        <dbReference type="ChEBI" id="CHEBI:16630"/>
        <dbReference type="ChEBI" id="CHEBI:36208"/>
        <dbReference type="ChEBI" id="CHEBI:57783"/>
        <dbReference type="ChEBI" id="CHEBI:58349"/>
        <dbReference type="EC" id="1.1.1.25"/>
    </reaction>
</comment>
<feature type="active site" description="Proton acceptor" evidence="8">
    <location>
        <position position="67"/>
    </location>
</feature>
<comment type="similarity">
    <text evidence="8">Belongs to the shikimate dehydrogenase family.</text>
</comment>
<evidence type="ECO:0000256" key="4">
    <source>
        <dbReference type="ARBA" id="ARBA00022857"/>
    </source>
</evidence>
<organism evidence="11 12">
    <name type="scientific">Gallibacterium melopsittaci</name>
    <dbReference type="NCBI Taxonomy" id="516063"/>
    <lineage>
        <taxon>Bacteria</taxon>
        <taxon>Pseudomonadati</taxon>
        <taxon>Pseudomonadota</taxon>
        <taxon>Gammaproteobacteria</taxon>
        <taxon>Pasteurellales</taxon>
        <taxon>Pasteurellaceae</taxon>
        <taxon>Gallibacterium</taxon>
    </lineage>
</organism>
<dbReference type="RefSeq" id="WP_382372709.1">
    <property type="nucleotide sequence ID" value="NZ_JBHLWA010000004.1"/>
</dbReference>
<feature type="binding site" evidence="8">
    <location>
        <position position="240"/>
    </location>
    <ligand>
        <name>NADP(+)</name>
        <dbReference type="ChEBI" id="CHEBI:58349"/>
    </ligand>
</feature>
<dbReference type="SUPFAM" id="SSF51735">
    <property type="entry name" value="NAD(P)-binding Rossmann-fold domains"/>
    <property type="match status" value="1"/>
</dbReference>
<feature type="binding site" evidence="8">
    <location>
        <position position="63"/>
    </location>
    <ligand>
        <name>shikimate</name>
        <dbReference type="ChEBI" id="CHEBI:36208"/>
    </ligand>
</feature>
<comment type="caution">
    <text evidence="11">The sequence shown here is derived from an EMBL/GenBank/DDBJ whole genome shotgun (WGS) entry which is preliminary data.</text>
</comment>
<dbReference type="InterPro" id="IPR013708">
    <property type="entry name" value="Shikimate_DH-bd_N"/>
</dbReference>
<dbReference type="Gene3D" id="3.40.50.720">
    <property type="entry name" value="NAD(P)-binding Rossmann-like Domain"/>
    <property type="match status" value="1"/>
</dbReference>
<dbReference type="PANTHER" id="PTHR21089:SF1">
    <property type="entry name" value="BIFUNCTIONAL 3-DEHYDROQUINATE DEHYDRATASE_SHIKIMATE DEHYDROGENASE, CHLOROPLASTIC"/>
    <property type="match status" value="1"/>
</dbReference>
<accession>A0ABV6HTK3</accession>
<reference evidence="11 12" key="1">
    <citation type="submission" date="2024-09" db="EMBL/GenBank/DDBJ databases">
        <authorList>
            <person name="Sun Q."/>
            <person name="Mori K."/>
        </authorList>
    </citation>
    <scope>NUCLEOTIDE SEQUENCE [LARGE SCALE GENOMIC DNA]</scope>
    <source>
        <strain evidence="11 12">CCM 7538</strain>
    </source>
</reference>
<protein>
    <recommendedName>
        <fullName evidence="2 8">Shikimate dehydrogenase (NADP(+))</fullName>
        <shortName evidence="8">SDH</shortName>
        <ecNumber evidence="2 8">1.1.1.25</ecNumber>
    </recommendedName>
</protein>
<feature type="domain" description="Quinate/shikimate 5-dehydrogenase/glutamyl-tRNA reductase" evidence="9">
    <location>
        <begin position="121"/>
        <end position="192"/>
    </location>
</feature>
<dbReference type="InterPro" id="IPR022893">
    <property type="entry name" value="Shikimate_DH_fam"/>
</dbReference>
<evidence type="ECO:0000256" key="2">
    <source>
        <dbReference type="ARBA" id="ARBA00012962"/>
    </source>
</evidence>
<feature type="domain" description="Shikimate dehydrogenase substrate binding N-terminal" evidence="10">
    <location>
        <begin position="8"/>
        <end position="90"/>
    </location>
</feature>
<comment type="function">
    <text evidence="8">Involved in the biosynthesis of the chorismate, which leads to the biosynthesis of aromatic amino acids. Catalyzes the reversible NADPH linked reduction of 3-dehydroshikimate (DHSA) to yield shikimate (SA).</text>
</comment>
<feature type="binding site" evidence="8">
    <location>
        <begin position="128"/>
        <end position="132"/>
    </location>
    <ligand>
        <name>NADP(+)</name>
        <dbReference type="ChEBI" id="CHEBI:58349"/>
    </ligand>
</feature>
<comment type="pathway">
    <text evidence="1 8">Metabolic intermediate biosynthesis; chorismate biosynthesis; chorismate from D-erythrose 4-phosphate and phosphoenolpyruvate: step 4/7.</text>
</comment>
<dbReference type="HAMAP" id="MF_00222">
    <property type="entry name" value="Shikimate_DH_AroE"/>
    <property type="match status" value="1"/>
</dbReference>
<feature type="binding site" evidence="8">
    <location>
        <begin position="16"/>
        <end position="18"/>
    </location>
    <ligand>
        <name>shikimate</name>
        <dbReference type="ChEBI" id="CHEBI:36208"/>
    </ligand>
</feature>
<evidence type="ECO:0000256" key="5">
    <source>
        <dbReference type="ARBA" id="ARBA00023002"/>
    </source>
</evidence>
<evidence type="ECO:0000256" key="3">
    <source>
        <dbReference type="ARBA" id="ARBA00022605"/>
    </source>
</evidence>
<proteinExistence type="inferred from homology"/>
<evidence type="ECO:0000259" key="10">
    <source>
        <dbReference type="Pfam" id="PF08501"/>
    </source>
</evidence>
<dbReference type="Pfam" id="PF01488">
    <property type="entry name" value="Shikimate_DH"/>
    <property type="match status" value="1"/>
</dbReference>
<feature type="binding site" evidence="8">
    <location>
        <position position="217"/>
    </location>
    <ligand>
        <name>shikimate</name>
        <dbReference type="ChEBI" id="CHEBI:36208"/>
    </ligand>
</feature>
<sequence length="275" mass="30271">MQQHHYAVWGNPIAQSKSPLIHQLFAQQTSKQLTYVAKLGDLNDFEQQLTQFFQQGANGCNITAPFKERAFQLADQHSERCQLAQACNTLKRLEDGSLYADNTDGAGLVTDLQRLGWLAPNQHILLLGAGGATKGVLYPLLQAKQKITLANRTLEKAQALATKFSAYGEIQATTLDEIPQQSFDVVINATSSGLHGQVAPVSDVVLQQCQRAYDMQYTPNGETPFLQHCRQLAIPACSDGLGMLVAQAAHAFLLWENVMPNIGQLLASREWLKHC</sequence>
<keyword evidence="3 8" id="KW-0028">Amino-acid biosynthesis</keyword>
<comment type="subunit">
    <text evidence="8">Homodimer.</text>
</comment>